<evidence type="ECO:0000313" key="1">
    <source>
        <dbReference type="EMBL" id="MDE1480660.1"/>
    </source>
</evidence>
<reference evidence="1" key="2">
    <citation type="journal article" date="2022" name="J. Evol. Biol.">
        <title>Pre- and post-association barriers to host switching in sympatric mutualists.</title>
        <authorList>
            <person name="Dinges Z.M."/>
            <person name="Phillips R.K."/>
            <person name="Lively C.M."/>
            <person name="Bashey F."/>
        </authorList>
    </citation>
    <scope>NUCLEOTIDE SEQUENCE</scope>
    <source>
        <strain evidence="1">MC_266_E_2016</strain>
    </source>
</reference>
<reference evidence="1" key="1">
    <citation type="submission" date="2021-08" db="EMBL/GenBank/DDBJ databases">
        <authorList>
            <person name="Papudeshi B."/>
            <person name="Bashey-Visser F."/>
        </authorList>
    </citation>
    <scope>NUCLEOTIDE SEQUENCE</scope>
    <source>
        <strain evidence="1">MC_266_E_2016</strain>
    </source>
</reference>
<dbReference type="AlphaFoldDB" id="A0AAJ1JBG4"/>
<dbReference type="Proteomes" id="UP001222434">
    <property type="component" value="Unassembled WGS sequence"/>
</dbReference>
<protein>
    <submittedName>
        <fullName evidence="1">Uncharacterized protein</fullName>
    </submittedName>
</protein>
<name>A0AAJ1JBG4_XENBV</name>
<comment type="caution">
    <text evidence="1">The sequence shown here is derived from an EMBL/GenBank/DDBJ whole genome shotgun (WGS) entry which is preliminary data.</text>
</comment>
<sequence>MPRASEEWYSDYCKRTKKKGQLTKGKKFVINGADVSWDKSNSKARSPHAIALEKLAKNPELLKRNHEHYAQVRFFTTAR</sequence>
<dbReference type="RefSeq" id="WP_274714013.1">
    <property type="nucleotide sequence ID" value="NZ_JAILSO010000184.1"/>
</dbReference>
<dbReference type="EMBL" id="JAILSO010000184">
    <property type="protein sequence ID" value="MDE1480660.1"/>
    <property type="molecule type" value="Genomic_DNA"/>
</dbReference>
<accession>A0AAJ1JBG4</accession>
<proteinExistence type="predicted"/>
<organism evidence="1 2">
    <name type="scientific">Xenorhabdus bovienii</name>
    <name type="common">Xenorhabdus nematophila subsp. bovienii</name>
    <dbReference type="NCBI Taxonomy" id="40576"/>
    <lineage>
        <taxon>Bacteria</taxon>
        <taxon>Pseudomonadati</taxon>
        <taxon>Pseudomonadota</taxon>
        <taxon>Gammaproteobacteria</taxon>
        <taxon>Enterobacterales</taxon>
        <taxon>Morganellaceae</taxon>
        <taxon>Xenorhabdus</taxon>
    </lineage>
</organism>
<gene>
    <name evidence="1" type="ORF">KKJ01_21345</name>
</gene>
<evidence type="ECO:0000313" key="2">
    <source>
        <dbReference type="Proteomes" id="UP001222434"/>
    </source>
</evidence>